<organism evidence="1 2">
    <name type="scientific">Algivirga pacifica</name>
    <dbReference type="NCBI Taxonomy" id="1162670"/>
    <lineage>
        <taxon>Bacteria</taxon>
        <taxon>Pseudomonadati</taxon>
        <taxon>Bacteroidota</taxon>
        <taxon>Cytophagia</taxon>
        <taxon>Cytophagales</taxon>
        <taxon>Flammeovirgaceae</taxon>
        <taxon>Algivirga</taxon>
    </lineage>
</organism>
<keyword evidence="2" id="KW-1185">Reference proteome</keyword>
<sequence>MNYLGIDLKYDAPLSWWIDGMIHQEPGISFVSPDQNSDQLLTKIKATIGSSYTLPFGEEGIKMIAEHILSNDAIIGTTNHLTALDLTYSAGKLGEFKTTFIYQWDLANRYNLNYGGFNSLVAWSKEYKQLEFQVRGIIGNEIYSDLLWNESFFTDMVGQGVQGTVIWRH</sequence>
<evidence type="ECO:0000313" key="1">
    <source>
        <dbReference type="EMBL" id="GAA4840351.1"/>
    </source>
</evidence>
<dbReference type="EMBL" id="BAABJX010000040">
    <property type="protein sequence ID" value="GAA4840351.1"/>
    <property type="molecule type" value="Genomic_DNA"/>
</dbReference>
<evidence type="ECO:0000313" key="2">
    <source>
        <dbReference type="Proteomes" id="UP001500298"/>
    </source>
</evidence>
<dbReference type="Proteomes" id="UP001500298">
    <property type="component" value="Unassembled WGS sequence"/>
</dbReference>
<gene>
    <name evidence="1" type="ORF">GCM10023331_26810</name>
</gene>
<proteinExistence type="predicted"/>
<accession>A0ABP9DCS4</accession>
<reference evidence="2" key="1">
    <citation type="journal article" date="2019" name="Int. J. Syst. Evol. Microbiol.">
        <title>The Global Catalogue of Microorganisms (GCM) 10K type strain sequencing project: providing services to taxonomists for standard genome sequencing and annotation.</title>
        <authorList>
            <consortium name="The Broad Institute Genomics Platform"/>
            <consortium name="The Broad Institute Genome Sequencing Center for Infectious Disease"/>
            <person name="Wu L."/>
            <person name="Ma J."/>
        </authorList>
    </citation>
    <scope>NUCLEOTIDE SEQUENCE [LARGE SCALE GENOMIC DNA]</scope>
    <source>
        <strain evidence="2">JCM 18326</strain>
    </source>
</reference>
<protein>
    <submittedName>
        <fullName evidence="1">Uncharacterized protein</fullName>
    </submittedName>
</protein>
<name>A0ABP9DCS4_9BACT</name>
<comment type="caution">
    <text evidence="1">The sequence shown here is derived from an EMBL/GenBank/DDBJ whole genome shotgun (WGS) entry which is preliminary data.</text>
</comment>
<dbReference type="RefSeq" id="WP_345372614.1">
    <property type="nucleotide sequence ID" value="NZ_BAABJX010000040.1"/>
</dbReference>